<dbReference type="EMBL" id="KB007907">
    <property type="protein sequence ID" value="ELR21234.1"/>
    <property type="molecule type" value="Genomic_DNA"/>
</dbReference>
<proteinExistence type="predicted"/>
<dbReference type="VEuPathDB" id="AmoebaDB:ACA1_356000"/>
<feature type="compositionally biased region" description="Basic and acidic residues" evidence="1">
    <location>
        <begin position="188"/>
        <end position="209"/>
    </location>
</feature>
<protein>
    <submittedName>
        <fullName evidence="2">Uncharacterized protein</fullName>
    </submittedName>
</protein>
<evidence type="ECO:0000256" key="1">
    <source>
        <dbReference type="SAM" id="MobiDB-lite"/>
    </source>
</evidence>
<feature type="region of interest" description="Disordered" evidence="1">
    <location>
        <begin position="95"/>
        <end position="374"/>
    </location>
</feature>
<sequence length="391" mass="44100">MGIRRWNRRDPALRRRNTEEYRSTTHDGEDVRSSTDGNEQLLDHLQQEVAELRNLLERKERELEKEKQERRELRRVVRRQEDTIGALQQRLRSAGLASDDDDDDEALAPTVDDDVNKFGDKRRSMEEDEKRRDVEQANVDEKKKERRTKESEEETMTLLLEAMDQEAILPADGYHEEDGADEQQLPKSEAKKNEDEDENEVKNENKEKNEENEDEEALLCDMSPTLRFDGEHDVDYYAGEEAPSGIVSDAKTPGPDADRSLTPPGELALVGKRKRVDENTAAPAKVSLSALLRKHLSPLRASPHPRTADDPTDRSPSEPRARPPPPLALALGSDVGDDAEKLPRPSPGRVEVPRTPSPARDVADGNGGERTRQAVSPMFKALFLAKKKTAD</sequence>
<gene>
    <name evidence="2" type="ORF">ACA1_356000</name>
</gene>
<name>L8H6U4_ACACF</name>
<dbReference type="AlphaFoldDB" id="L8H6U4"/>
<keyword evidence="3" id="KW-1185">Reference proteome</keyword>
<accession>L8H6U4</accession>
<evidence type="ECO:0000313" key="3">
    <source>
        <dbReference type="Proteomes" id="UP000011083"/>
    </source>
</evidence>
<organism evidence="2 3">
    <name type="scientific">Acanthamoeba castellanii (strain ATCC 30010 / Neff)</name>
    <dbReference type="NCBI Taxonomy" id="1257118"/>
    <lineage>
        <taxon>Eukaryota</taxon>
        <taxon>Amoebozoa</taxon>
        <taxon>Discosea</taxon>
        <taxon>Longamoebia</taxon>
        <taxon>Centramoebida</taxon>
        <taxon>Acanthamoebidae</taxon>
        <taxon>Acanthamoeba</taxon>
    </lineage>
</organism>
<reference evidence="2 3" key="1">
    <citation type="journal article" date="2013" name="Genome Biol.">
        <title>Genome of Acanthamoeba castellanii highlights extensive lateral gene transfer and early evolution of tyrosine kinase signaling.</title>
        <authorList>
            <person name="Clarke M."/>
            <person name="Lohan A.J."/>
            <person name="Liu B."/>
            <person name="Lagkouvardos I."/>
            <person name="Roy S."/>
            <person name="Zafar N."/>
            <person name="Bertelli C."/>
            <person name="Schilde C."/>
            <person name="Kianianmomeni A."/>
            <person name="Burglin T.R."/>
            <person name="Frech C."/>
            <person name="Turcotte B."/>
            <person name="Kopec K.O."/>
            <person name="Synnott J.M."/>
            <person name="Choo C."/>
            <person name="Paponov I."/>
            <person name="Finkler A."/>
            <person name="Soon Heng Tan C."/>
            <person name="Hutchins A.P."/>
            <person name="Weinmeier T."/>
            <person name="Rattei T."/>
            <person name="Chu J.S."/>
            <person name="Gimenez G."/>
            <person name="Irimia M."/>
            <person name="Rigden D.J."/>
            <person name="Fitzpatrick D.A."/>
            <person name="Lorenzo-Morales J."/>
            <person name="Bateman A."/>
            <person name="Chiu C.H."/>
            <person name="Tang P."/>
            <person name="Hegemann P."/>
            <person name="Fromm H."/>
            <person name="Raoult D."/>
            <person name="Greub G."/>
            <person name="Miranda-Saavedra D."/>
            <person name="Chen N."/>
            <person name="Nash P."/>
            <person name="Ginger M.L."/>
            <person name="Horn M."/>
            <person name="Schaap P."/>
            <person name="Caler L."/>
            <person name="Loftus B."/>
        </authorList>
    </citation>
    <scope>NUCLEOTIDE SEQUENCE [LARGE SCALE GENOMIC DNA]</scope>
    <source>
        <strain evidence="2 3">Neff</strain>
    </source>
</reference>
<dbReference type="Proteomes" id="UP000011083">
    <property type="component" value="Unassembled WGS sequence"/>
</dbReference>
<feature type="compositionally biased region" description="Basic and acidic residues" evidence="1">
    <location>
        <begin position="8"/>
        <end position="33"/>
    </location>
</feature>
<dbReference type="KEGG" id="acan:ACA1_356000"/>
<evidence type="ECO:0000313" key="2">
    <source>
        <dbReference type="EMBL" id="ELR21234.1"/>
    </source>
</evidence>
<feature type="compositionally biased region" description="Basic and acidic residues" evidence="1">
    <location>
        <begin position="306"/>
        <end position="321"/>
    </location>
</feature>
<dbReference type="GeneID" id="14922117"/>
<feature type="compositionally biased region" description="Basic and acidic residues" evidence="1">
    <location>
        <begin position="114"/>
        <end position="150"/>
    </location>
</feature>
<dbReference type="RefSeq" id="XP_004345360.1">
    <property type="nucleotide sequence ID" value="XM_004345310.1"/>
</dbReference>
<feature type="region of interest" description="Disordered" evidence="1">
    <location>
        <begin position="1"/>
        <end position="39"/>
    </location>
</feature>
<feature type="compositionally biased region" description="Basic and acidic residues" evidence="1">
    <location>
        <begin position="361"/>
        <end position="372"/>
    </location>
</feature>